<evidence type="ECO:0000313" key="2">
    <source>
        <dbReference type="EMBL" id="GAH16569.1"/>
    </source>
</evidence>
<evidence type="ECO:0000256" key="1">
    <source>
        <dbReference type="SAM" id="Phobius"/>
    </source>
</evidence>
<dbReference type="AlphaFoldDB" id="X1EHI3"/>
<organism evidence="2">
    <name type="scientific">marine sediment metagenome</name>
    <dbReference type="NCBI Taxonomy" id="412755"/>
    <lineage>
        <taxon>unclassified sequences</taxon>
        <taxon>metagenomes</taxon>
        <taxon>ecological metagenomes</taxon>
    </lineage>
</organism>
<protein>
    <submittedName>
        <fullName evidence="2">Uncharacterized protein</fullName>
    </submittedName>
</protein>
<feature type="transmembrane region" description="Helical" evidence="1">
    <location>
        <begin position="40"/>
        <end position="65"/>
    </location>
</feature>
<accession>X1EHI3</accession>
<reference evidence="2" key="1">
    <citation type="journal article" date="2014" name="Front. Microbiol.">
        <title>High frequency of phylogenetically diverse reductive dehalogenase-homologous genes in deep subseafloor sedimentary metagenomes.</title>
        <authorList>
            <person name="Kawai M."/>
            <person name="Futagami T."/>
            <person name="Toyoda A."/>
            <person name="Takaki Y."/>
            <person name="Nishi S."/>
            <person name="Hori S."/>
            <person name="Arai W."/>
            <person name="Tsubouchi T."/>
            <person name="Morono Y."/>
            <person name="Uchiyama I."/>
            <person name="Ito T."/>
            <person name="Fujiyama A."/>
            <person name="Inagaki F."/>
            <person name="Takami H."/>
        </authorList>
    </citation>
    <scope>NUCLEOTIDE SEQUENCE</scope>
    <source>
        <strain evidence="2">Expedition CK06-06</strain>
    </source>
</reference>
<feature type="transmembrane region" description="Helical" evidence="1">
    <location>
        <begin position="71"/>
        <end position="96"/>
    </location>
</feature>
<keyword evidence="1" id="KW-0812">Transmembrane</keyword>
<comment type="caution">
    <text evidence="2">The sequence shown here is derived from an EMBL/GenBank/DDBJ whole genome shotgun (WGS) entry which is preliminary data.</text>
</comment>
<keyword evidence="1" id="KW-1133">Transmembrane helix</keyword>
<feature type="transmembrane region" description="Helical" evidence="1">
    <location>
        <begin position="6"/>
        <end position="28"/>
    </location>
</feature>
<keyword evidence="1" id="KW-0472">Membrane</keyword>
<gene>
    <name evidence="2" type="ORF">S01H4_56853</name>
</gene>
<name>X1EHI3_9ZZZZ</name>
<dbReference type="EMBL" id="BART01032995">
    <property type="protein sequence ID" value="GAH16569.1"/>
    <property type="molecule type" value="Genomic_DNA"/>
</dbReference>
<sequence>MGKALGNVSLLFGIIGVGFSIYLTIIIPMRRLIINITPNVLTTSLLHISYILNSVAIVCGIIGVIKDDNKGLPIAGLILGCNGFAIAVINGFVLAVRLF</sequence>
<proteinExistence type="predicted"/>